<name>A0A1G2SG97_9BACT</name>
<accession>A0A1G2SG97</accession>
<keyword evidence="1" id="KW-0812">Transmembrane</keyword>
<protein>
    <submittedName>
        <fullName evidence="2">Uncharacterized protein</fullName>
    </submittedName>
</protein>
<keyword evidence="1" id="KW-0472">Membrane</keyword>
<organism evidence="2 3">
    <name type="scientific">Candidatus Yonathbacteria bacterium RIFCSPLOWO2_01_FULL_47_33b</name>
    <dbReference type="NCBI Taxonomy" id="1802727"/>
    <lineage>
        <taxon>Bacteria</taxon>
        <taxon>Candidatus Yonathiibacteriota</taxon>
    </lineage>
</organism>
<feature type="transmembrane region" description="Helical" evidence="1">
    <location>
        <begin position="49"/>
        <end position="70"/>
    </location>
</feature>
<evidence type="ECO:0000313" key="3">
    <source>
        <dbReference type="Proteomes" id="UP000177987"/>
    </source>
</evidence>
<reference evidence="2 3" key="1">
    <citation type="journal article" date="2016" name="Nat. Commun.">
        <title>Thousands of microbial genomes shed light on interconnected biogeochemical processes in an aquifer system.</title>
        <authorList>
            <person name="Anantharaman K."/>
            <person name="Brown C.T."/>
            <person name="Hug L.A."/>
            <person name="Sharon I."/>
            <person name="Castelle C.J."/>
            <person name="Probst A.J."/>
            <person name="Thomas B.C."/>
            <person name="Singh A."/>
            <person name="Wilkins M.J."/>
            <person name="Karaoz U."/>
            <person name="Brodie E.L."/>
            <person name="Williams K.H."/>
            <person name="Hubbard S.S."/>
            <person name="Banfield J.F."/>
        </authorList>
    </citation>
    <scope>NUCLEOTIDE SEQUENCE [LARGE SCALE GENOMIC DNA]</scope>
</reference>
<dbReference type="EMBL" id="MHUW01000007">
    <property type="protein sequence ID" value="OHA84025.1"/>
    <property type="molecule type" value="Genomic_DNA"/>
</dbReference>
<gene>
    <name evidence="2" type="ORF">A2937_02425</name>
</gene>
<evidence type="ECO:0000256" key="1">
    <source>
        <dbReference type="SAM" id="Phobius"/>
    </source>
</evidence>
<dbReference type="Proteomes" id="UP000177987">
    <property type="component" value="Unassembled WGS sequence"/>
</dbReference>
<dbReference type="STRING" id="1802727.A2937_02425"/>
<comment type="caution">
    <text evidence="2">The sequence shown here is derived from an EMBL/GenBank/DDBJ whole genome shotgun (WGS) entry which is preliminary data.</text>
</comment>
<feature type="transmembrane region" description="Helical" evidence="1">
    <location>
        <begin position="12"/>
        <end position="29"/>
    </location>
</feature>
<keyword evidence="1" id="KW-1133">Transmembrane helix</keyword>
<evidence type="ECO:0000313" key="2">
    <source>
        <dbReference type="EMBL" id="OHA84025.1"/>
    </source>
</evidence>
<sequence>MKKILDNRGFTEIFFIVIVGVIAMAYFNIDLRAIFSDPLMQKIFGIIKGAWFNYLLPLGGYLKVSILGLFN</sequence>
<dbReference type="AlphaFoldDB" id="A0A1G2SG97"/>
<proteinExistence type="predicted"/>